<dbReference type="OrthoDB" id="1466971at2"/>
<dbReference type="Proteomes" id="UP000199321">
    <property type="component" value="Unassembled WGS sequence"/>
</dbReference>
<proteinExistence type="predicted"/>
<dbReference type="AlphaFoldDB" id="A0A1G7C5H5"/>
<dbReference type="STRING" id="227084.SAMN05421855_101196"/>
<dbReference type="Pfam" id="PF10988">
    <property type="entry name" value="DUF2807"/>
    <property type="match status" value="1"/>
</dbReference>
<dbReference type="InterPro" id="IPR021255">
    <property type="entry name" value="DUF2807"/>
</dbReference>
<dbReference type="EMBL" id="FNBA01000001">
    <property type="protein sequence ID" value="SDE34622.1"/>
    <property type="molecule type" value="Genomic_DNA"/>
</dbReference>
<reference evidence="2 3" key="1">
    <citation type="submission" date="2016-10" db="EMBL/GenBank/DDBJ databases">
        <authorList>
            <person name="de Groot N.N."/>
        </authorList>
    </citation>
    <scope>NUCLEOTIDE SEQUENCE [LARGE SCALE GENOMIC DNA]</scope>
    <source>
        <strain evidence="2 3">DSM 16195</strain>
    </source>
</reference>
<gene>
    <name evidence="2" type="ORF">SAMN05421855_101196</name>
</gene>
<name>A0A1G7C5H5_9FLAO</name>
<organism evidence="2 3">
    <name type="scientific">Ulvibacter litoralis</name>
    <dbReference type="NCBI Taxonomy" id="227084"/>
    <lineage>
        <taxon>Bacteria</taxon>
        <taxon>Pseudomonadati</taxon>
        <taxon>Bacteroidota</taxon>
        <taxon>Flavobacteriia</taxon>
        <taxon>Flavobacteriales</taxon>
        <taxon>Flavobacteriaceae</taxon>
        <taxon>Ulvibacter</taxon>
    </lineage>
</organism>
<evidence type="ECO:0000313" key="3">
    <source>
        <dbReference type="Proteomes" id="UP000199321"/>
    </source>
</evidence>
<evidence type="ECO:0000313" key="2">
    <source>
        <dbReference type="EMBL" id="SDE34622.1"/>
    </source>
</evidence>
<feature type="domain" description="Putative auto-transporter adhesin head GIN" evidence="1">
    <location>
        <begin position="40"/>
        <end position="233"/>
    </location>
</feature>
<protein>
    <submittedName>
        <fullName evidence="2">Putative auto-transporter adhesin, head GIN domain</fullName>
    </submittedName>
</protein>
<dbReference type="Gene3D" id="2.160.20.120">
    <property type="match status" value="1"/>
</dbReference>
<evidence type="ECO:0000259" key="1">
    <source>
        <dbReference type="Pfam" id="PF10988"/>
    </source>
</evidence>
<sequence>MKKAYYLILFVVFSACNSENGNDCFQKTGTIIETAFETTEFSSIRIEGEVSLVVKQGDVQEIIIETGENLINDVFVGVTEGVLVIRDENTCNFVRDYGITKAYVTTPNITELRNSSSYDITSDGVLRFPDLLLTSDTSGGIEDVRKGGDFYLQIDCENFKVSANGQSVFYISGTADTARISFNDENPRFEGQNLQISELSVFQRSANKMIVHPIDKIIGDIRGTGDIIAVNRPPVVLVNEFFTGRLLFED</sequence>
<keyword evidence="3" id="KW-1185">Reference proteome</keyword>
<dbReference type="RefSeq" id="WP_093139489.1">
    <property type="nucleotide sequence ID" value="NZ_BMWO01000001.1"/>
</dbReference>
<accession>A0A1G7C5H5</accession>
<dbReference type="PROSITE" id="PS51257">
    <property type="entry name" value="PROKAR_LIPOPROTEIN"/>
    <property type="match status" value="1"/>
</dbReference>